<dbReference type="Proteomes" id="UP000217790">
    <property type="component" value="Unassembled WGS sequence"/>
</dbReference>
<sequence>MDLQYWLLYEEVILRKEGRNQFKQRNLCPEVKTALKRWFHLNRIYLSHSNLASNFGPPYCADIALLSLPYIQEGEGGGGVDLTLNTKISVVTMAVAMKPANDYICDTRNDNEVVPVVINPSIPATFIASSHQATSVTIAKCGHGRPRKEPHASVQEVLLKLVQQHCGFIIPTDLMPRY</sequence>
<name>A0A2H3CPJ6_ARMGA</name>
<evidence type="ECO:0000313" key="1">
    <source>
        <dbReference type="EMBL" id="PBK80328.1"/>
    </source>
</evidence>
<gene>
    <name evidence="1" type="ORF">ARMGADRAFT_1040154</name>
</gene>
<keyword evidence="2" id="KW-1185">Reference proteome</keyword>
<proteinExistence type="predicted"/>
<accession>A0A2H3CPJ6</accession>
<dbReference type="InParanoid" id="A0A2H3CPJ6"/>
<dbReference type="EMBL" id="KZ293748">
    <property type="protein sequence ID" value="PBK80328.1"/>
    <property type="molecule type" value="Genomic_DNA"/>
</dbReference>
<protein>
    <submittedName>
        <fullName evidence="1">Uncharacterized protein</fullName>
    </submittedName>
</protein>
<evidence type="ECO:0000313" key="2">
    <source>
        <dbReference type="Proteomes" id="UP000217790"/>
    </source>
</evidence>
<dbReference type="AlphaFoldDB" id="A0A2H3CPJ6"/>
<organism evidence="1 2">
    <name type="scientific">Armillaria gallica</name>
    <name type="common">Bulbous honey fungus</name>
    <name type="synonym">Armillaria bulbosa</name>
    <dbReference type="NCBI Taxonomy" id="47427"/>
    <lineage>
        <taxon>Eukaryota</taxon>
        <taxon>Fungi</taxon>
        <taxon>Dikarya</taxon>
        <taxon>Basidiomycota</taxon>
        <taxon>Agaricomycotina</taxon>
        <taxon>Agaricomycetes</taxon>
        <taxon>Agaricomycetidae</taxon>
        <taxon>Agaricales</taxon>
        <taxon>Marasmiineae</taxon>
        <taxon>Physalacriaceae</taxon>
        <taxon>Armillaria</taxon>
    </lineage>
</organism>
<reference evidence="2" key="1">
    <citation type="journal article" date="2017" name="Nat. Ecol. Evol.">
        <title>Genome expansion and lineage-specific genetic innovations in the forest pathogenic fungi Armillaria.</title>
        <authorList>
            <person name="Sipos G."/>
            <person name="Prasanna A.N."/>
            <person name="Walter M.C."/>
            <person name="O'Connor E."/>
            <person name="Balint B."/>
            <person name="Krizsan K."/>
            <person name="Kiss B."/>
            <person name="Hess J."/>
            <person name="Varga T."/>
            <person name="Slot J."/>
            <person name="Riley R."/>
            <person name="Boka B."/>
            <person name="Rigling D."/>
            <person name="Barry K."/>
            <person name="Lee J."/>
            <person name="Mihaltcheva S."/>
            <person name="LaButti K."/>
            <person name="Lipzen A."/>
            <person name="Waldron R."/>
            <person name="Moloney N.M."/>
            <person name="Sperisen C."/>
            <person name="Kredics L."/>
            <person name="Vagvoelgyi C."/>
            <person name="Patrignani A."/>
            <person name="Fitzpatrick D."/>
            <person name="Nagy I."/>
            <person name="Doyle S."/>
            <person name="Anderson J.B."/>
            <person name="Grigoriev I.V."/>
            <person name="Gueldener U."/>
            <person name="Muensterkoetter M."/>
            <person name="Nagy L.G."/>
        </authorList>
    </citation>
    <scope>NUCLEOTIDE SEQUENCE [LARGE SCALE GENOMIC DNA]</scope>
    <source>
        <strain evidence="2">Ar21-2</strain>
    </source>
</reference>